<feature type="region of interest" description="Disordered" evidence="1">
    <location>
        <begin position="531"/>
        <end position="560"/>
    </location>
</feature>
<name>A0AAE0UAA4_SORBR</name>
<comment type="caution">
    <text evidence="2">The sequence shown here is derived from an EMBL/GenBank/DDBJ whole genome shotgun (WGS) entry which is preliminary data.</text>
</comment>
<protein>
    <submittedName>
        <fullName evidence="2">Uncharacterized protein</fullName>
    </submittedName>
</protein>
<feature type="region of interest" description="Disordered" evidence="1">
    <location>
        <begin position="170"/>
        <end position="234"/>
    </location>
</feature>
<dbReference type="Proteomes" id="UP001281003">
    <property type="component" value="Unassembled WGS sequence"/>
</dbReference>
<feature type="region of interest" description="Disordered" evidence="1">
    <location>
        <begin position="335"/>
        <end position="428"/>
    </location>
</feature>
<reference evidence="2" key="1">
    <citation type="journal article" date="2023" name="Mol. Phylogenet. Evol.">
        <title>Genome-scale phylogeny and comparative genomics of the fungal order Sordariales.</title>
        <authorList>
            <person name="Hensen N."/>
            <person name="Bonometti L."/>
            <person name="Westerberg I."/>
            <person name="Brannstrom I.O."/>
            <person name="Guillou S."/>
            <person name="Cros-Aarteil S."/>
            <person name="Calhoun S."/>
            <person name="Haridas S."/>
            <person name="Kuo A."/>
            <person name="Mondo S."/>
            <person name="Pangilinan J."/>
            <person name="Riley R."/>
            <person name="LaButti K."/>
            <person name="Andreopoulos B."/>
            <person name="Lipzen A."/>
            <person name="Chen C."/>
            <person name="Yan M."/>
            <person name="Daum C."/>
            <person name="Ng V."/>
            <person name="Clum A."/>
            <person name="Steindorff A."/>
            <person name="Ohm R.A."/>
            <person name="Martin F."/>
            <person name="Silar P."/>
            <person name="Natvig D.O."/>
            <person name="Lalanne C."/>
            <person name="Gautier V."/>
            <person name="Ament-Velasquez S.L."/>
            <person name="Kruys A."/>
            <person name="Hutchinson M.I."/>
            <person name="Powell A.J."/>
            <person name="Barry K."/>
            <person name="Miller A.N."/>
            <person name="Grigoriev I.V."/>
            <person name="Debuchy R."/>
            <person name="Gladieux P."/>
            <person name="Hiltunen Thoren M."/>
            <person name="Johannesson H."/>
        </authorList>
    </citation>
    <scope>NUCLEOTIDE SEQUENCE</scope>
    <source>
        <strain evidence="2">FGSC 1904</strain>
    </source>
</reference>
<feature type="compositionally biased region" description="Polar residues" evidence="1">
    <location>
        <begin position="211"/>
        <end position="230"/>
    </location>
</feature>
<organism evidence="2 3">
    <name type="scientific">Sordaria brevicollis</name>
    <dbReference type="NCBI Taxonomy" id="83679"/>
    <lineage>
        <taxon>Eukaryota</taxon>
        <taxon>Fungi</taxon>
        <taxon>Dikarya</taxon>
        <taxon>Ascomycota</taxon>
        <taxon>Pezizomycotina</taxon>
        <taxon>Sordariomycetes</taxon>
        <taxon>Sordariomycetidae</taxon>
        <taxon>Sordariales</taxon>
        <taxon>Sordariaceae</taxon>
        <taxon>Sordaria</taxon>
    </lineage>
</organism>
<feature type="compositionally biased region" description="Basic and acidic residues" evidence="1">
    <location>
        <begin position="538"/>
        <end position="560"/>
    </location>
</feature>
<feature type="compositionally biased region" description="Polar residues" evidence="1">
    <location>
        <begin position="1"/>
        <end position="26"/>
    </location>
</feature>
<proteinExistence type="predicted"/>
<feature type="region of interest" description="Disordered" evidence="1">
    <location>
        <begin position="1"/>
        <end position="38"/>
    </location>
</feature>
<accession>A0AAE0UAA4</accession>
<dbReference type="AlphaFoldDB" id="A0AAE0UAA4"/>
<feature type="compositionally biased region" description="Polar residues" evidence="1">
    <location>
        <begin position="371"/>
        <end position="395"/>
    </location>
</feature>
<keyword evidence="3" id="KW-1185">Reference proteome</keyword>
<gene>
    <name evidence="2" type="ORF">B0T20DRAFT_470426</name>
</gene>
<feature type="compositionally biased region" description="Polar residues" evidence="1">
    <location>
        <begin position="170"/>
        <end position="189"/>
    </location>
</feature>
<evidence type="ECO:0000313" key="2">
    <source>
        <dbReference type="EMBL" id="KAK3396773.1"/>
    </source>
</evidence>
<feature type="compositionally biased region" description="Polar residues" evidence="1">
    <location>
        <begin position="83"/>
        <end position="99"/>
    </location>
</feature>
<evidence type="ECO:0000313" key="3">
    <source>
        <dbReference type="Proteomes" id="UP001281003"/>
    </source>
</evidence>
<feature type="compositionally biased region" description="Polar residues" evidence="1">
    <location>
        <begin position="414"/>
        <end position="425"/>
    </location>
</feature>
<dbReference type="EMBL" id="JAUTDP010000008">
    <property type="protein sequence ID" value="KAK3396773.1"/>
    <property type="molecule type" value="Genomic_DNA"/>
</dbReference>
<sequence length="560" mass="61444">MDNNQNGTNNRAAAHPQPQQSGQTAFYGTPRQEVPRRANEPVIDLFNYSEAEYIAFLQQNPWLSPFPQQAGQVQPWYPPPSAAVSQPDPQQHPSGQTEASDAARAEFQPRATIPDLDLSIYPQDLLIAALQQNPSGQIELSDAEIQELERWANEPALDLSNYPQPLWNPYQQQSSWSGTSAQQSGQVQQWYPPPSSAPVPQPNPQQHQSEEQVGTSGISQGMGWRTNQAANEPPSVPISSYNPMAQVPLNGPLAQQQGQAGYLYGTLAEQAGQFDHSYGTFAQQAGHVDLSYGTFTQQAGQVDLPYGTFAQQAGQVQHSYLPGSSGTTSQIIPQKRQFEEQEPSKPSAKQLGKAPEKKIRLDPTAPEFFPTSATRFPSNSTRSGNQNSSHPQANQPILGDSLPGSATSRDHIQDGQSSEASTSQRSGGGLYKCGQCGQIANTRKAHWNHVKRTMACQAEIAANQCGRCGRRTQELASHQVHLQASSRYCTALAEPVKYECVFDGETFFDKEKHVEHLDKCSKRREEYQGREALTSAVKDGKSTRGEKEEVSACKSRDPNM</sequence>
<feature type="compositionally biased region" description="Pro residues" evidence="1">
    <location>
        <begin position="191"/>
        <end position="203"/>
    </location>
</feature>
<feature type="region of interest" description="Disordered" evidence="1">
    <location>
        <begin position="68"/>
        <end position="104"/>
    </location>
</feature>
<reference evidence="2" key="2">
    <citation type="submission" date="2023-07" db="EMBL/GenBank/DDBJ databases">
        <authorList>
            <consortium name="Lawrence Berkeley National Laboratory"/>
            <person name="Haridas S."/>
            <person name="Hensen N."/>
            <person name="Bonometti L."/>
            <person name="Westerberg I."/>
            <person name="Brannstrom I.O."/>
            <person name="Guillou S."/>
            <person name="Cros-Aarteil S."/>
            <person name="Calhoun S."/>
            <person name="Kuo A."/>
            <person name="Mondo S."/>
            <person name="Pangilinan J."/>
            <person name="Riley R."/>
            <person name="LaButti K."/>
            <person name="Andreopoulos B."/>
            <person name="Lipzen A."/>
            <person name="Chen C."/>
            <person name="Yanf M."/>
            <person name="Daum C."/>
            <person name="Ng V."/>
            <person name="Clum A."/>
            <person name="Steindorff A."/>
            <person name="Ohm R."/>
            <person name="Martin F."/>
            <person name="Silar P."/>
            <person name="Natvig D."/>
            <person name="Lalanne C."/>
            <person name="Gautier V."/>
            <person name="Ament-velasquez S.L."/>
            <person name="Kruys A."/>
            <person name="Hutchinson M.I."/>
            <person name="Powell A.J."/>
            <person name="Barry K."/>
            <person name="Miller A.N."/>
            <person name="Grigoriev I.V."/>
            <person name="Debuchy R."/>
            <person name="Gladieux P."/>
            <person name="Thoren M.H."/>
            <person name="Johannesson H."/>
        </authorList>
    </citation>
    <scope>NUCLEOTIDE SEQUENCE</scope>
    <source>
        <strain evidence="2">FGSC 1904</strain>
    </source>
</reference>
<evidence type="ECO:0000256" key="1">
    <source>
        <dbReference type="SAM" id="MobiDB-lite"/>
    </source>
</evidence>